<dbReference type="EMBL" id="JAMQPR010000001">
    <property type="protein sequence ID" value="MCW7503910.1"/>
    <property type="molecule type" value="Genomic_DNA"/>
</dbReference>
<comment type="caution">
    <text evidence="1">The sequence shown here is derived from an EMBL/GenBank/DDBJ whole genome shotgun (WGS) entry which is preliminary data.</text>
</comment>
<name>A0ABT3M697_9LEPT</name>
<organism evidence="1 2">
    <name type="scientific">Leptospira paudalimensis</name>
    <dbReference type="NCBI Taxonomy" id="2950024"/>
    <lineage>
        <taxon>Bacteria</taxon>
        <taxon>Pseudomonadati</taxon>
        <taxon>Spirochaetota</taxon>
        <taxon>Spirochaetia</taxon>
        <taxon>Leptospirales</taxon>
        <taxon>Leptospiraceae</taxon>
        <taxon>Leptospira</taxon>
    </lineage>
</organism>
<dbReference type="Proteomes" id="UP001208794">
    <property type="component" value="Unassembled WGS sequence"/>
</dbReference>
<reference evidence="1 2" key="1">
    <citation type="submission" date="2022-06" db="EMBL/GenBank/DDBJ databases">
        <title>Leptospira isolates from biofilms formed at urban environments.</title>
        <authorList>
            <person name="Ribeiro P.S."/>
            <person name="Sousa T."/>
            <person name="Carvalho N."/>
            <person name="Aburjaile F."/>
            <person name="Neves F."/>
            <person name="Oliveira D."/>
            <person name="Blanco L."/>
            <person name="Lima J."/>
            <person name="Costa F."/>
            <person name="Brenig B."/>
            <person name="Soares S."/>
            <person name="Ramos R."/>
            <person name="Goes-Neto A."/>
            <person name="Matiuzzi M."/>
            <person name="Azevedo V."/>
            <person name="Ristow P."/>
        </authorList>
    </citation>
    <scope>NUCLEOTIDE SEQUENCE [LARGE SCALE GENOMIC DNA]</scope>
    <source>
        <strain evidence="1 2">VSF14</strain>
    </source>
</reference>
<gene>
    <name evidence="1" type="ORF">ND855_07220</name>
</gene>
<keyword evidence="2" id="KW-1185">Reference proteome</keyword>
<evidence type="ECO:0000313" key="2">
    <source>
        <dbReference type="Proteomes" id="UP001208794"/>
    </source>
</evidence>
<evidence type="ECO:0000313" key="1">
    <source>
        <dbReference type="EMBL" id="MCW7503910.1"/>
    </source>
</evidence>
<accession>A0ABT3M697</accession>
<sequence length="79" mass="9102">MNNTSFTKAIKKNEQKFGVYVKPHPSIILNCIEVTVTYLKSKKSEPIKDLVSFREKTDSFCDKDLSTTGFCRENERNPI</sequence>
<dbReference type="RefSeq" id="WP_265357785.1">
    <property type="nucleotide sequence ID" value="NZ_JAMQPR010000001.1"/>
</dbReference>
<proteinExistence type="predicted"/>
<protein>
    <submittedName>
        <fullName evidence="1">Uncharacterized protein</fullName>
    </submittedName>
</protein>